<reference evidence="2 3" key="1">
    <citation type="submission" date="2019-10" db="EMBL/GenBank/DDBJ databases">
        <title>Glaciimonas soli sp. nov., a psychrophilic bacterium isolated from the forest soil of a high elevation mountain in Taiwan.</title>
        <authorList>
            <person name="Wang L.-T."/>
            <person name="Shieh W.Y."/>
        </authorList>
    </citation>
    <scope>NUCLEOTIDE SEQUENCE [LARGE SCALE GENOMIC DNA]</scope>
    <source>
        <strain evidence="2 3">GS1</strain>
    </source>
</reference>
<feature type="transmembrane region" description="Helical" evidence="1">
    <location>
        <begin position="44"/>
        <end position="64"/>
    </location>
</feature>
<proteinExistence type="predicted"/>
<dbReference type="InterPro" id="IPR009883">
    <property type="entry name" value="YgfX"/>
</dbReference>
<dbReference type="EMBL" id="WINI01000007">
    <property type="protein sequence ID" value="MQR01699.1"/>
    <property type="molecule type" value="Genomic_DNA"/>
</dbReference>
<evidence type="ECO:0000313" key="2">
    <source>
        <dbReference type="EMBL" id="MQR01699.1"/>
    </source>
</evidence>
<keyword evidence="1" id="KW-0472">Membrane</keyword>
<dbReference type="OrthoDB" id="8724219at2"/>
<comment type="caution">
    <text evidence="2">The sequence shown here is derived from an EMBL/GenBank/DDBJ whole genome shotgun (WGS) entry which is preliminary data.</text>
</comment>
<dbReference type="RefSeq" id="WP_153235294.1">
    <property type="nucleotide sequence ID" value="NZ_WINI01000007.1"/>
</dbReference>
<keyword evidence="3" id="KW-1185">Reference proteome</keyword>
<keyword evidence="1" id="KW-0812">Transmembrane</keyword>
<feature type="transmembrane region" description="Helical" evidence="1">
    <location>
        <begin position="18"/>
        <end position="38"/>
    </location>
</feature>
<gene>
    <name evidence="2" type="ORF">GEV47_13550</name>
</gene>
<dbReference type="Proteomes" id="UP000451565">
    <property type="component" value="Unassembled WGS sequence"/>
</dbReference>
<evidence type="ECO:0000313" key="3">
    <source>
        <dbReference type="Proteomes" id="UP000451565"/>
    </source>
</evidence>
<evidence type="ECO:0000256" key="1">
    <source>
        <dbReference type="SAM" id="Phobius"/>
    </source>
</evidence>
<dbReference type="AlphaFoldDB" id="A0A843YPG0"/>
<keyword evidence="2" id="KW-0282">Flagellum</keyword>
<keyword evidence="1" id="KW-1133">Transmembrane helix</keyword>
<keyword evidence="2" id="KW-0969">Cilium</keyword>
<accession>A0A843YPG0</accession>
<protein>
    <submittedName>
        <fullName evidence="2">Flagellar hook-length control protein</fullName>
    </submittedName>
</protein>
<dbReference type="Pfam" id="PF07254">
    <property type="entry name" value="Cpta_toxin"/>
    <property type="match status" value="1"/>
</dbReference>
<name>A0A843YPG0_9BURK</name>
<sequence length="162" mass="17864">MSIAVSTRVYPSTILRMMVAMLCAAVMMVGVLIAFGVIGHLPLIVNLLIGMVSIVFGIAAWRYYSRLRQVNYISISHLGQIRVGDILSDTQTAPTQLDVAYLQSGSTLWSHLLLLRLRSDNGQMKTLIILPDSVSEDVFRSLSVALRWTALRQPALVVDHGI</sequence>
<keyword evidence="2" id="KW-0966">Cell projection</keyword>
<organism evidence="2 3">
    <name type="scientific">Glaciimonas soli</name>
    <dbReference type="NCBI Taxonomy" id="2590999"/>
    <lineage>
        <taxon>Bacteria</taxon>
        <taxon>Pseudomonadati</taxon>
        <taxon>Pseudomonadota</taxon>
        <taxon>Betaproteobacteria</taxon>
        <taxon>Burkholderiales</taxon>
        <taxon>Oxalobacteraceae</taxon>
        <taxon>Glaciimonas</taxon>
    </lineage>
</organism>